<dbReference type="SUPFAM" id="SSF55331">
    <property type="entry name" value="Tautomerase/MIF"/>
    <property type="match status" value="1"/>
</dbReference>
<dbReference type="Gene3D" id="3.30.429.10">
    <property type="entry name" value="Macrophage Migration Inhibitory Factor"/>
    <property type="match status" value="1"/>
</dbReference>
<organism evidence="2 3">
    <name type="scientific">Streptomyces evansiae</name>
    <dbReference type="NCBI Taxonomy" id="3075535"/>
    <lineage>
        <taxon>Bacteria</taxon>
        <taxon>Bacillati</taxon>
        <taxon>Actinomycetota</taxon>
        <taxon>Actinomycetes</taxon>
        <taxon>Kitasatosporales</taxon>
        <taxon>Streptomycetaceae</taxon>
        <taxon>Streptomyces</taxon>
    </lineage>
</organism>
<evidence type="ECO:0000313" key="4">
    <source>
        <dbReference type="Proteomes" id="UP001183610"/>
    </source>
</evidence>
<proteinExistence type="predicted"/>
<reference evidence="2" key="2">
    <citation type="submission" date="2024-03" db="EMBL/GenBank/DDBJ databases">
        <title>30 novel species of actinomycetes from the DSMZ collection.</title>
        <authorList>
            <person name="Nouioui I."/>
        </authorList>
    </citation>
    <scope>NUCLEOTIDE SEQUENCE</scope>
    <source>
        <strain evidence="2">DSM 41982</strain>
    </source>
</reference>
<keyword evidence="4" id="KW-1185">Reference proteome</keyword>
<name>A0ABD5E6F0_9ACTN</name>
<evidence type="ECO:0000313" key="3">
    <source>
        <dbReference type="Proteomes" id="UP001183607"/>
    </source>
</evidence>
<evidence type="ECO:0000313" key="2">
    <source>
        <dbReference type="EMBL" id="MDT0416969.1"/>
    </source>
</evidence>
<protein>
    <submittedName>
        <fullName evidence="2">Isomerase</fullName>
    </submittedName>
</protein>
<gene>
    <name evidence="2" type="ORF">RM574_15875</name>
    <name evidence="1" type="ORF">RM698_23275</name>
</gene>
<reference evidence="3 4" key="1">
    <citation type="submission" date="2023-07" db="EMBL/GenBank/DDBJ databases">
        <title>30 novel species of actinomycetes from the DSMZ collection.</title>
        <authorList>
            <person name="Nouioui I."/>
        </authorList>
    </citation>
    <scope>NUCLEOTIDE SEQUENCE [LARGE SCALE GENOMIC DNA]</scope>
    <source>
        <strain evidence="1 4">DSM 41979</strain>
        <strain evidence="3">DSM 41982</strain>
    </source>
</reference>
<accession>A0ABD5E6F0</accession>
<dbReference type="Proteomes" id="UP001183610">
    <property type="component" value="Unassembled WGS sequence"/>
</dbReference>
<dbReference type="AlphaFoldDB" id="A0ABD5E6F0"/>
<dbReference type="EMBL" id="JAVRER010000022">
    <property type="protein sequence ID" value="MDT0416969.1"/>
    <property type="molecule type" value="Genomic_DNA"/>
</dbReference>
<evidence type="ECO:0000313" key="1">
    <source>
        <dbReference type="EMBL" id="MDT0411957.1"/>
    </source>
</evidence>
<comment type="caution">
    <text evidence="2">The sequence shown here is derived from an EMBL/GenBank/DDBJ whole genome shotgun (WGS) entry which is preliminary data.</text>
</comment>
<keyword evidence="2" id="KW-0413">Isomerase</keyword>
<sequence length="113" mass="12494">MPHITVDYTERLDDTLFDRRAFAKELDPLVVTESHSAGVGKIFFRPAPLTFVSGEEHPYVHVTVALLPNRSPAQKARLSDAVLALLGRYVAGGPHVVTSVEVRDLPDSYRLRG</sequence>
<dbReference type="Proteomes" id="UP001183607">
    <property type="component" value="Unassembled WGS sequence"/>
</dbReference>
<dbReference type="InterPro" id="IPR014347">
    <property type="entry name" value="Tautomerase/MIF_sf"/>
</dbReference>
<dbReference type="GO" id="GO:0016853">
    <property type="term" value="F:isomerase activity"/>
    <property type="evidence" value="ECO:0007669"/>
    <property type="project" value="UniProtKB-KW"/>
</dbReference>
<dbReference type="EMBL" id="JAVRET010000064">
    <property type="protein sequence ID" value="MDT0411957.1"/>
    <property type="molecule type" value="Genomic_DNA"/>
</dbReference>
<dbReference type="RefSeq" id="WP_010267315.1">
    <property type="nucleotide sequence ID" value="NZ_JAVRER010000022.1"/>
</dbReference>